<feature type="domain" description="Ricin B lectin" evidence="2">
    <location>
        <begin position="45"/>
        <end position="188"/>
    </location>
</feature>
<protein>
    <recommendedName>
        <fullName evidence="2">Ricin B lectin domain-containing protein</fullName>
    </recommendedName>
</protein>
<dbReference type="Gene3D" id="2.80.10.50">
    <property type="match status" value="1"/>
</dbReference>
<keyword evidence="4" id="KW-1185">Reference proteome</keyword>
<feature type="chain" id="PRO_5013009448" description="Ricin B lectin domain-containing protein" evidence="1">
    <location>
        <begin position="29"/>
        <end position="193"/>
    </location>
</feature>
<dbReference type="SMART" id="SM00458">
    <property type="entry name" value="RICIN"/>
    <property type="match status" value="1"/>
</dbReference>
<accession>A0A242JVI6</accession>
<dbReference type="EMBL" id="NGMO01000005">
    <property type="protein sequence ID" value="OTP06821.1"/>
    <property type="molecule type" value="Genomic_DNA"/>
</dbReference>
<proteinExistence type="predicted"/>
<evidence type="ECO:0000313" key="3">
    <source>
        <dbReference type="EMBL" id="OTP06821.1"/>
    </source>
</evidence>
<sequence>MKKLKAVVLGVAFAAALGLGMGTNSVDASEVNATEAGTVGWIYDNAKTSIQSVENPWHVLDWNLNSLYNVSMFQNRGDWNQKWVFFYDISDDTYQIMAGPHSIDGWIRAAYLTAGPTDSNGNTRVVTSGNMADQKWRVYQVGSHENGKVCIIKNVATGKVLDRPSTTMETSPILYGQHGGKNQQFIIHVEDFV</sequence>
<organism evidence="3 4">
    <name type="scientific">Candidatus Enterococcus wittei</name>
    <dbReference type="NCBI Taxonomy" id="1987383"/>
    <lineage>
        <taxon>Bacteria</taxon>
        <taxon>Bacillati</taxon>
        <taxon>Bacillota</taxon>
        <taxon>Bacilli</taxon>
        <taxon>Lactobacillales</taxon>
        <taxon>Enterococcaceae</taxon>
        <taxon>Enterococcus</taxon>
    </lineage>
</organism>
<comment type="caution">
    <text evidence="3">The sequence shown here is derived from an EMBL/GenBank/DDBJ whole genome shotgun (WGS) entry which is preliminary data.</text>
</comment>
<dbReference type="InterPro" id="IPR035992">
    <property type="entry name" value="Ricin_B-like_lectins"/>
</dbReference>
<dbReference type="SUPFAM" id="SSF50370">
    <property type="entry name" value="Ricin B-like lectins"/>
    <property type="match status" value="1"/>
</dbReference>
<evidence type="ECO:0000256" key="1">
    <source>
        <dbReference type="SAM" id="SignalP"/>
    </source>
</evidence>
<dbReference type="Proteomes" id="UP000194933">
    <property type="component" value="Unassembled WGS sequence"/>
</dbReference>
<dbReference type="CDD" id="cd23445">
    <property type="entry name" value="beta-trefoil_Ricin_HA17-like"/>
    <property type="match status" value="1"/>
</dbReference>
<feature type="signal peptide" evidence="1">
    <location>
        <begin position="1"/>
        <end position="28"/>
    </location>
</feature>
<gene>
    <name evidence="3" type="ORF">A5844_002495</name>
</gene>
<reference evidence="3 4" key="1">
    <citation type="submission" date="2017-05" db="EMBL/GenBank/DDBJ databases">
        <title>The Genome Sequence of Enterococcus sp. 10A9_DIV0425.</title>
        <authorList>
            <consortium name="The Broad Institute Genomics Platform"/>
            <consortium name="The Broad Institute Genomic Center for Infectious Diseases"/>
            <person name="Earl A."/>
            <person name="Manson A."/>
            <person name="Schwartman J."/>
            <person name="Gilmore M."/>
            <person name="Abouelleil A."/>
            <person name="Cao P."/>
            <person name="Chapman S."/>
            <person name="Cusick C."/>
            <person name="Shea T."/>
            <person name="Young S."/>
            <person name="Neafsey D."/>
            <person name="Nusbaum C."/>
            <person name="Birren B."/>
        </authorList>
    </citation>
    <scope>NUCLEOTIDE SEQUENCE [LARGE SCALE GENOMIC DNA]</scope>
    <source>
        <strain evidence="3 4">10A9_DIV0425</strain>
    </source>
</reference>
<evidence type="ECO:0000259" key="2">
    <source>
        <dbReference type="SMART" id="SM00458"/>
    </source>
</evidence>
<dbReference type="RefSeq" id="WP_086285544.1">
    <property type="nucleotide sequence ID" value="NZ_NGMO01000005.1"/>
</dbReference>
<name>A0A242JVI6_9ENTE</name>
<dbReference type="InterPro" id="IPR000772">
    <property type="entry name" value="Ricin_B_lectin"/>
</dbReference>
<dbReference type="AlphaFoldDB" id="A0A242JVI6"/>
<keyword evidence="1" id="KW-0732">Signal</keyword>
<evidence type="ECO:0000313" key="4">
    <source>
        <dbReference type="Proteomes" id="UP000194933"/>
    </source>
</evidence>